<dbReference type="PROSITE" id="PS50883">
    <property type="entry name" value="EAL"/>
    <property type="match status" value="1"/>
</dbReference>
<dbReference type="InterPro" id="IPR050706">
    <property type="entry name" value="Cyclic-di-GMP_PDE-like"/>
</dbReference>
<keyword evidence="1" id="KW-0812">Transmembrane</keyword>
<feature type="domain" description="HAMP" evidence="3">
    <location>
        <begin position="304"/>
        <end position="356"/>
    </location>
</feature>
<proteinExistence type="predicted"/>
<keyword evidence="1" id="KW-1133">Transmembrane helix</keyword>
<gene>
    <name evidence="5" type="ORF">Q9291_00495</name>
</gene>
<dbReference type="NCBIfam" id="TIGR00254">
    <property type="entry name" value="GGDEF"/>
    <property type="match status" value="1"/>
</dbReference>
<dbReference type="InterPro" id="IPR043128">
    <property type="entry name" value="Rev_trsase/Diguanyl_cyclase"/>
</dbReference>
<dbReference type="PANTHER" id="PTHR33121:SF71">
    <property type="entry name" value="OXYGEN SENSOR PROTEIN DOSP"/>
    <property type="match status" value="1"/>
</dbReference>
<dbReference type="Gene3D" id="6.10.340.10">
    <property type="match status" value="1"/>
</dbReference>
<evidence type="ECO:0000259" key="2">
    <source>
        <dbReference type="PROSITE" id="PS50883"/>
    </source>
</evidence>
<dbReference type="PROSITE" id="PS50887">
    <property type="entry name" value="GGDEF"/>
    <property type="match status" value="1"/>
</dbReference>
<evidence type="ECO:0000313" key="6">
    <source>
        <dbReference type="Proteomes" id="UP001225906"/>
    </source>
</evidence>
<dbReference type="SMART" id="SM00052">
    <property type="entry name" value="EAL"/>
    <property type="match status" value="1"/>
</dbReference>
<dbReference type="SUPFAM" id="SSF141868">
    <property type="entry name" value="EAL domain-like"/>
    <property type="match status" value="1"/>
</dbReference>
<accession>A0ABT9JP11</accession>
<dbReference type="Pfam" id="PF00563">
    <property type="entry name" value="EAL"/>
    <property type="match status" value="1"/>
</dbReference>
<dbReference type="SMART" id="SM00304">
    <property type="entry name" value="HAMP"/>
    <property type="match status" value="1"/>
</dbReference>
<dbReference type="InterPro" id="IPR029150">
    <property type="entry name" value="dCache_3"/>
</dbReference>
<name>A0ABT9JP11_9PROT</name>
<evidence type="ECO:0000259" key="3">
    <source>
        <dbReference type="PROSITE" id="PS50885"/>
    </source>
</evidence>
<dbReference type="RefSeq" id="WP_306388020.1">
    <property type="nucleotide sequence ID" value="NZ_JAVCAP010000001.1"/>
</dbReference>
<evidence type="ECO:0000313" key="5">
    <source>
        <dbReference type="EMBL" id="MDP8566312.1"/>
    </source>
</evidence>
<evidence type="ECO:0000259" key="4">
    <source>
        <dbReference type="PROSITE" id="PS50887"/>
    </source>
</evidence>
<dbReference type="InterPro" id="IPR001633">
    <property type="entry name" value="EAL_dom"/>
</dbReference>
<dbReference type="InterPro" id="IPR003660">
    <property type="entry name" value="HAMP_dom"/>
</dbReference>
<protein>
    <submittedName>
        <fullName evidence="5">EAL domain-containing protein</fullName>
    </submittedName>
</protein>
<dbReference type="SUPFAM" id="SSF55073">
    <property type="entry name" value="Nucleotide cyclase"/>
    <property type="match status" value="1"/>
</dbReference>
<feature type="domain" description="GGDEF" evidence="4">
    <location>
        <begin position="392"/>
        <end position="524"/>
    </location>
</feature>
<dbReference type="Proteomes" id="UP001225906">
    <property type="component" value="Unassembled WGS sequence"/>
</dbReference>
<dbReference type="InterPro" id="IPR000160">
    <property type="entry name" value="GGDEF_dom"/>
</dbReference>
<dbReference type="CDD" id="cd01949">
    <property type="entry name" value="GGDEF"/>
    <property type="match status" value="1"/>
</dbReference>
<dbReference type="Pfam" id="PF00990">
    <property type="entry name" value="GGDEF"/>
    <property type="match status" value="1"/>
</dbReference>
<feature type="transmembrane region" description="Helical" evidence="1">
    <location>
        <begin position="280"/>
        <end position="303"/>
    </location>
</feature>
<dbReference type="EMBL" id="JAVCAP010000001">
    <property type="protein sequence ID" value="MDP8566312.1"/>
    <property type="molecule type" value="Genomic_DNA"/>
</dbReference>
<keyword evidence="1" id="KW-0472">Membrane</keyword>
<dbReference type="SMART" id="SM00267">
    <property type="entry name" value="GGDEF"/>
    <property type="match status" value="1"/>
</dbReference>
<evidence type="ECO:0000256" key="1">
    <source>
        <dbReference type="SAM" id="Phobius"/>
    </source>
</evidence>
<dbReference type="CDD" id="cd01948">
    <property type="entry name" value="EAL"/>
    <property type="match status" value="1"/>
</dbReference>
<dbReference type="SUPFAM" id="SSF158472">
    <property type="entry name" value="HAMP domain-like"/>
    <property type="match status" value="1"/>
</dbReference>
<dbReference type="InterPro" id="IPR035919">
    <property type="entry name" value="EAL_sf"/>
</dbReference>
<organism evidence="5 6">
    <name type="scientific">Methylophilus aquaticus</name>
    <dbReference type="NCBI Taxonomy" id="1971610"/>
    <lineage>
        <taxon>Bacteria</taxon>
        <taxon>Pseudomonadati</taxon>
        <taxon>Pseudomonadota</taxon>
        <taxon>Betaproteobacteria</taxon>
        <taxon>Nitrosomonadales</taxon>
        <taxon>Methylophilaceae</taxon>
        <taxon>Methylophilus</taxon>
    </lineage>
</organism>
<dbReference type="Gene3D" id="3.30.70.270">
    <property type="match status" value="1"/>
</dbReference>
<dbReference type="Pfam" id="PF14827">
    <property type="entry name" value="dCache_3"/>
    <property type="match status" value="1"/>
</dbReference>
<keyword evidence="6" id="KW-1185">Reference proteome</keyword>
<dbReference type="Pfam" id="PF00672">
    <property type="entry name" value="HAMP"/>
    <property type="match status" value="1"/>
</dbReference>
<dbReference type="InterPro" id="IPR029787">
    <property type="entry name" value="Nucleotide_cyclase"/>
</dbReference>
<sequence>MKKLHGLIQFKHIRTRIAVVFLSVVVVLQLAGLVPMKFSLTHHANKIAENQIEIGERIFVSLIQHNTQSYKQAAQVLAADYAFREAVASADIETIESALSNYQSRIHAEVAYYVSEDGAMVVSTANSQEAYRKVDLKQASQQFNSGKLKFDIIDGKPFQLISVPVKAPVVIGWIVLGFKIDNNLANQIKQLTNLDVTFIQKMPQKSWQLVSGTLSPESGNTLIHAISGIYREQLSIHSIEMDDKEYHLKMRSLYEGANGESLMVVLQGSVTRFVQDLNTLFLTMLFLTMVGIGLLAVVIWYIARKLVQPITELADNVSEMTQGNYDQEIQINRSDELGHLGKLFNDMREAIQQRTRRIQRLAFNDELTGLSNRLAFMQGIGSAILTHAESKDKCSVIVININRFKPINNTLGRDFGDDLLRHVGQVLKENIYAAHDIVARLDADEFAVLLHHADQTRATAYAAKINAILDQPVHVQGQAIDVRTGIGVAVYPEHGMDEESLLNHAETAQQESKSKKTEWIVYNAALEIDQSETLTLISDLKEAISQNQLLLYIQPKIDVATRKVLGGEALIRWVHPEKGMIFPDQFIPFAEQTGVISDITNWMLNRACEVLAEYKRQGLHMSLAVNLSTRDLNNIELPEQLAVLLAQHGLDTRSLKLEITEGSLMQDPERAETVVRKLAGMGLHLSIDDFGTGYSSLAYLRQLPVQELKIDRSFVMFMDKNVSDASIVKSTIDLAHNLGLKVVAEGIENEGVLAQLAKLGCDEGQGYFIGKPMPEKDFSVWLERWEGQDQVDINVDIGDDMRFATNPLDPVLDEKSTLKLNS</sequence>
<dbReference type="Gene3D" id="3.20.20.450">
    <property type="entry name" value="EAL domain"/>
    <property type="match status" value="1"/>
</dbReference>
<dbReference type="PROSITE" id="PS50885">
    <property type="entry name" value="HAMP"/>
    <property type="match status" value="1"/>
</dbReference>
<dbReference type="PANTHER" id="PTHR33121">
    <property type="entry name" value="CYCLIC DI-GMP PHOSPHODIESTERASE PDEF"/>
    <property type="match status" value="1"/>
</dbReference>
<feature type="domain" description="EAL" evidence="2">
    <location>
        <begin position="533"/>
        <end position="786"/>
    </location>
</feature>
<dbReference type="CDD" id="cd06225">
    <property type="entry name" value="HAMP"/>
    <property type="match status" value="1"/>
</dbReference>
<comment type="caution">
    <text evidence="5">The sequence shown here is derived from an EMBL/GenBank/DDBJ whole genome shotgun (WGS) entry which is preliminary data.</text>
</comment>
<reference evidence="6" key="1">
    <citation type="journal article" date="2019" name="Int. J. Syst. Evol. Microbiol.">
        <title>The Global Catalogue of Microorganisms (GCM) 10K type strain sequencing project: providing services to taxonomists for standard genome sequencing and annotation.</title>
        <authorList>
            <consortium name="The Broad Institute Genomics Platform"/>
            <consortium name="The Broad Institute Genome Sequencing Center for Infectious Disease"/>
            <person name="Wu L."/>
            <person name="Ma J."/>
        </authorList>
    </citation>
    <scope>NUCLEOTIDE SEQUENCE [LARGE SCALE GENOMIC DNA]</scope>
    <source>
        <strain evidence="6">VKM B-3159</strain>
    </source>
</reference>